<sequence>MYVRDAWTRYVQLMEDPLPRWSLMADSLMLRPASAIWVIHYVLGEAENLQSSPDAALPGESLRSSYQY</sequence>
<proteinExistence type="predicted"/>
<gene>
    <name evidence="1" type="ORF">DPMN_076831</name>
</gene>
<dbReference type="EMBL" id="JAIWYP010000015">
    <property type="protein sequence ID" value="KAH3701835.1"/>
    <property type="molecule type" value="Genomic_DNA"/>
</dbReference>
<reference evidence="1" key="1">
    <citation type="journal article" date="2019" name="bioRxiv">
        <title>The Genome of the Zebra Mussel, Dreissena polymorpha: A Resource for Invasive Species Research.</title>
        <authorList>
            <person name="McCartney M.A."/>
            <person name="Auch B."/>
            <person name="Kono T."/>
            <person name="Mallez S."/>
            <person name="Zhang Y."/>
            <person name="Obille A."/>
            <person name="Becker A."/>
            <person name="Abrahante J.E."/>
            <person name="Garbe J."/>
            <person name="Badalamenti J.P."/>
            <person name="Herman A."/>
            <person name="Mangelson H."/>
            <person name="Liachko I."/>
            <person name="Sullivan S."/>
            <person name="Sone E.D."/>
            <person name="Koren S."/>
            <person name="Silverstein K.A.T."/>
            <person name="Beckman K.B."/>
            <person name="Gohl D.M."/>
        </authorList>
    </citation>
    <scope>NUCLEOTIDE SEQUENCE</scope>
    <source>
        <strain evidence="1">Duluth1</strain>
        <tissue evidence="1">Whole animal</tissue>
    </source>
</reference>
<dbReference type="AlphaFoldDB" id="A0A9D4BG38"/>
<evidence type="ECO:0000313" key="1">
    <source>
        <dbReference type="EMBL" id="KAH3701835.1"/>
    </source>
</evidence>
<evidence type="ECO:0000313" key="2">
    <source>
        <dbReference type="Proteomes" id="UP000828390"/>
    </source>
</evidence>
<dbReference type="Proteomes" id="UP000828390">
    <property type="component" value="Unassembled WGS sequence"/>
</dbReference>
<reference evidence="1" key="2">
    <citation type="submission" date="2020-11" db="EMBL/GenBank/DDBJ databases">
        <authorList>
            <person name="McCartney M.A."/>
            <person name="Auch B."/>
            <person name="Kono T."/>
            <person name="Mallez S."/>
            <person name="Becker A."/>
            <person name="Gohl D.M."/>
            <person name="Silverstein K.A.T."/>
            <person name="Koren S."/>
            <person name="Bechman K.B."/>
            <person name="Herman A."/>
            <person name="Abrahante J.E."/>
            <person name="Garbe J."/>
        </authorList>
    </citation>
    <scope>NUCLEOTIDE SEQUENCE</scope>
    <source>
        <strain evidence="1">Duluth1</strain>
        <tissue evidence="1">Whole animal</tissue>
    </source>
</reference>
<comment type="caution">
    <text evidence="1">The sequence shown here is derived from an EMBL/GenBank/DDBJ whole genome shotgun (WGS) entry which is preliminary data.</text>
</comment>
<accession>A0A9D4BG38</accession>
<protein>
    <submittedName>
        <fullName evidence="1">Uncharacterized protein</fullName>
    </submittedName>
</protein>
<keyword evidence="2" id="KW-1185">Reference proteome</keyword>
<organism evidence="1 2">
    <name type="scientific">Dreissena polymorpha</name>
    <name type="common">Zebra mussel</name>
    <name type="synonym">Mytilus polymorpha</name>
    <dbReference type="NCBI Taxonomy" id="45954"/>
    <lineage>
        <taxon>Eukaryota</taxon>
        <taxon>Metazoa</taxon>
        <taxon>Spiralia</taxon>
        <taxon>Lophotrochozoa</taxon>
        <taxon>Mollusca</taxon>
        <taxon>Bivalvia</taxon>
        <taxon>Autobranchia</taxon>
        <taxon>Heteroconchia</taxon>
        <taxon>Euheterodonta</taxon>
        <taxon>Imparidentia</taxon>
        <taxon>Neoheterodontei</taxon>
        <taxon>Myida</taxon>
        <taxon>Dreissenoidea</taxon>
        <taxon>Dreissenidae</taxon>
        <taxon>Dreissena</taxon>
    </lineage>
</organism>
<name>A0A9D4BG38_DREPO</name>